<accession>A0A1X6YW48</accession>
<gene>
    <name evidence="2" type="ORF">ROJ8625_01558</name>
</gene>
<sequence>MSTDRRGFLRLTAGAPLVATGTAAAAAGGAATSRAALARHVAAEGAAPGAPYFDGRLFYAGQEGAAAIPDLPGLVPQGDVSASHFGVVADDRAAGAENVARMRAAAEWCRTAGEPLHLPAGSVFLDDRVDVTGLTVIGKGVRAVPHLPMARGGEAIAPAPSQLVLTGRAATPLRIHGISSMRACGAARAFSARAGLAEAVWAPVSLMNADAGEGAATPAALVVGLVIENGTGTRLRDFRVVADGGGAHGLDTYNDAGAARMAGAIDIGILQLGGRDTTLENVQCTGHFRRYGYLVAAVDRDGDFDDYSAPYETSVIRCSFQGMRAVGIRGPDKFAILGHTGDSVDLPWAEDHPFTLDPGHDAIRLAAVGTGTAGGAVFRYARVEKVPVDGTPRLRLSGIDGFDPGRWGAVVAARAGGANSHVVLRDCQIGGLVIPSGHAANDTDHVEGAVENGAVGGFEISGWRAAEADIQGRIQHPGTLMGLIHEARETVLDVMCEANPARGRGAGATWIVSPQHNENDHAAHPTGGPRWIEWRYAMVTERSASNTDFAPFLDFVPRPEAFADGPGWFQGYWVLRAPQVRYRHDRDGAQRYLAAPALSLGPGAEGYGGGPPGARAAVDGAAVVGAGGALRVLPVAPGALADAAHAINRAGKDAGTMVLETDGFRLLLAAGSSPDDPWRTPDGQVAIRPR</sequence>
<evidence type="ECO:0000256" key="1">
    <source>
        <dbReference type="SAM" id="SignalP"/>
    </source>
</evidence>
<dbReference type="Proteomes" id="UP000193570">
    <property type="component" value="Unassembled WGS sequence"/>
</dbReference>
<name>A0A1X6YW48_9RHOB</name>
<proteinExistence type="predicted"/>
<dbReference type="InterPro" id="IPR006311">
    <property type="entry name" value="TAT_signal"/>
</dbReference>
<organism evidence="2 3">
    <name type="scientific">Roseivivax jejudonensis</name>
    <dbReference type="NCBI Taxonomy" id="1529041"/>
    <lineage>
        <taxon>Bacteria</taxon>
        <taxon>Pseudomonadati</taxon>
        <taxon>Pseudomonadota</taxon>
        <taxon>Alphaproteobacteria</taxon>
        <taxon>Rhodobacterales</taxon>
        <taxon>Roseobacteraceae</taxon>
        <taxon>Roseivivax</taxon>
    </lineage>
</organism>
<keyword evidence="1" id="KW-0732">Signal</keyword>
<protein>
    <submittedName>
        <fullName evidence="2">Uncharacterized protein</fullName>
    </submittedName>
</protein>
<dbReference type="AlphaFoldDB" id="A0A1X6YW48"/>
<evidence type="ECO:0000313" key="2">
    <source>
        <dbReference type="EMBL" id="SLN33255.1"/>
    </source>
</evidence>
<dbReference type="EMBL" id="FWFK01000002">
    <property type="protein sequence ID" value="SLN33255.1"/>
    <property type="molecule type" value="Genomic_DNA"/>
</dbReference>
<feature type="signal peptide" evidence="1">
    <location>
        <begin position="1"/>
        <end position="26"/>
    </location>
</feature>
<dbReference type="PROSITE" id="PS51318">
    <property type="entry name" value="TAT"/>
    <property type="match status" value="1"/>
</dbReference>
<reference evidence="2 3" key="1">
    <citation type="submission" date="2017-03" db="EMBL/GenBank/DDBJ databases">
        <authorList>
            <person name="Afonso C.L."/>
            <person name="Miller P.J."/>
            <person name="Scott M.A."/>
            <person name="Spackman E."/>
            <person name="Goraichik I."/>
            <person name="Dimitrov K.M."/>
            <person name="Suarez D.L."/>
            <person name="Swayne D.E."/>
        </authorList>
    </citation>
    <scope>NUCLEOTIDE SEQUENCE [LARGE SCALE GENOMIC DNA]</scope>
    <source>
        <strain evidence="2 3">CECT 8625</strain>
    </source>
</reference>
<feature type="chain" id="PRO_5012304495" evidence="1">
    <location>
        <begin position="27"/>
        <end position="690"/>
    </location>
</feature>
<keyword evidence="3" id="KW-1185">Reference proteome</keyword>
<evidence type="ECO:0000313" key="3">
    <source>
        <dbReference type="Proteomes" id="UP000193570"/>
    </source>
</evidence>
<dbReference type="RefSeq" id="WP_085791270.1">
    <property type="nucleotide sequence ID" value="NZ_FWFK01000002.1"/>
</dbReference>